<dbReference type="Proteomes" id="UP000253741">
    <property type="component" value="Unassembled WGS sequence"/>
</dbReference>
<dbReference type="SMART" id="SM00062">
    <property type="entry name" value="PBPb"/>
    <property type="match status" value="1"/>
</dbReference>
<comment type="caution">
    <text evidence="5">The sequence shown here is derived from an EMBL/GenBank/DDBJ whole genome shotgun (WGS) entry which is preliminary data.</text>
</comment>
<evidence type="ECO:0000256" key="1">
    <source>
        <dbReference type="ARBA" id="ARBA00022729"/>
    </source>
</evidence>
<keyword evidence="6" id="KW-1185">Reference proteome</keyword>
<dbReference type="PANTHER" id="PTHR35936:SF17">
    <property type="entry name" value="ARGININE-BINDING EXTRACELLULAR PROTEIN ARTP"/>
    <property type="match status" value="1"/>
</dbReference>
<dbReference type="PROSITE" id="PS51257">
    <property type="entry name" value="PROKAR_LIPOPROTEIN"/>
    <property type="match status" value="1"/>
</dbReference>
<evidence type="ECO:0000256" key="2">
    <source>
        <dbReference type="SAM" id="MobiDB-lite"/>
    </source>
</evidence>
<feature type="domain" description="Solute-binding protein family 3/N-terminal" evidence="4">
    <location>
        <begin position="49"/>
        <end position="278"/>
    </location>
</feature>
<evidence type="ECO:0000313" key="6">
    <source>
        <dbReference type="Proteomes" id="UP000253741"/>
    </source>
</evidence>
<dbReference type="Pfam" id="PF00497">
    <property type="entry name" value="SBP_bac_3"/>
    <property type="match status" value="1"/>
</dbReference>
<evidence type="ECO:0000256" key="3">
    <source>
        <dbReference type="SAM" id="SignalP"/>
    </source>
</evidence>
<organism evidence="5 6">
    <name type="scientific">Streptomyces corynorhini</name>
    <dbReference type="NCBI Taxonomy" id="2282652"/>
    <lineage>
        <taxon>Bacteria</taxon>
        <taxon>Bacillati</taxon>
        <taxon>Actinomycetota</taxon>
        <taxon>Actinomycetes</taxon>
        <taxon>Kitasatosporales</taxon>
        <taxon>Streptomycetaceae</taxon>
        <taxon>Streptomyces</taxon>
    </lineage>
</organism>
<dbReference type="EMBL" id="QQNA01000260">
    <property type="protein sequence ID" value="RDG34965.1"/>
    <property type="molecule type" value="Genomic_DNA"/>
</dbReference>
<protein>
    <submittedName>
        <fullName evidence="5">ABC transporter substrate-binding protein</fullName>
    </submittedName>
</protein>
<dbReference type="PANTHER" id="PTHR35936">
    <property type="entry name" value="MEMBRANE-BOUND LYTIC MUREIN TRANSGLYCOSYLASE F"/>
    <property type="match status" value="1"/>
</dbReference>
<dbReference type="InterPro" id="IPR001638">
    <property type="entry name" value="Solute-binding_3/MltF_N"/>
</dbReference>
<proteinExistence type="predicted"/>
<feature type="signal peptide" evidence="3">
    <location>
        <begin position="1"/>
        <end position="25"/>
    </location>
</feature>
<reference evidence="5 6" key="1">
    <citation type="submission" date="2018-07" db="EMBL/GenBank/DDBJ databases">
        <title>Streptomyces species from bats.</title>
        <authorList>
            <person name="Dunlap C."/>
        </authorList>
    </citation>
    <scope>NUCLEOTIDE SEQUENCE [LARGE SCALE GENOMIC DNA]</scope>
    <source>
        <strain evidence="5 6">AC230</strain>
    </source>
</reference>
<keyword evidence="1 3" id="KW-0732">Signal</keyword>
<feature type="chain" id="PRO_5038575828" evidence="3">
    <location>
        <begin position="26"/>
        <end position="305"/>
    </location>
</feature>
<name>A0A370B6D5_9ACTN</name>
<dbReference type="AlphaFoldDB" id="A0A370B6D5"/>
<evidence type="ECO:0000313" key="5">
    <source>
        <dbReference type="EMBL" id="RDG34965.1"/>
    </source>
</evidence>
<evidence type="ECO:0000259" key="4">
    <source>
        <dbReference type="SMART" id="SM00062"/>
    </source>
</evidence>
<dbReference type="Gene3D" id="3.40.190.10">
    <property type="entry name" value="Periplasmic binding protein-like II"/>
    <property type="match status" value="2"/>
</dbReference>
<feature type="region of interest" description="Disordered" evidence="2">
    <location>
        <begin position="285"/>
        <end position="305"/>
    </location>
</feature>
<dbReference type="SUPFAM" id="SSF53850">
    <property type="entry name" value="Periplasmic binding protein-like II"/>
    <property type="match status" value="1"/>
</dbReference>
<accession>A0A370B6D5</accession>
<dbReference type="OrthoDB" id="4577708at2"/>
<dbReference type="CDD" id="cd01004">
    <property type="entry name" value="PBP2_MidA_like"/>
    <property type="match status" value="1"/>
</dbReference>
<sequence length="305" mass="31681">MRARNTRTAAVCTAVVLMAALSACGGSTTAAPAGPADVAPPKNLASSGTLTYGTAASFPPFESQGTGGQPQGFDIDMVAALSASMGLKPKALDIDFDGLIPALAGKRTDIINSAMYITPEREKQVDFVPYLVIGETLLTPKGNPKKISRVPDDLSGRTVAVTRGAIGETYMTAYNKELKQRGRPEMKIMSLPNNQDAMLAVQSGRADAFDTSTPGAAATLAATKDKFTLAATFKNETEIGIAVRKGDTSTKTAISQALKRFVDSGGYAELLKKYKLPQESDYFASSAAPSTTASTSASSATSSGS</sequence>
<gene>
    <name evidence="5" type="ORF">DVH02_27905</name>
</gene>